<dbReference type="PATRIC" id="fig|158899.10.peg.4293"/>
<dbReference type="GO" id="GO:0005524">
    <property type="term" value="F:ATP binding"/>
    <property type="evidence" value="ECO:0007669"/>
    <property type="project" value="InterPro"/>
</dbReference>
<proteinExistence type="predicted"/>
<dbReference type="GO" id="GO:0003677">
    <property type="term" value="F:DNA binding"/>
    <property type="evidence" value="ECO:0007669"/>
    <property type="project" value="InterPro"/>
</dbReference>
<accession>A0A127PGK3</accession>
<evidence type="ECO:0008006" key="3">
    <source>
        <dbReference type="Google" id="ProtNLM"/>
    </source>
</evidence>
<dbReference type="Pfam" id="PF06073">
    <property type="entry name" value="DUF934"/>
    <property type="match status" value="1"/>
</dbReference>
<organism evidence="1">
    <name type="scientific">Collimonas fungivorans</name>
    <dbReference type="NCBI Taxonomy" id="158899"/>
    <lineage>
        <taxon>Bacteria</taxon>
        <taxon>Pseudomonadati</taxon>
        <taxon>Pseudomonadota</taxon>
        <taxon>Betaproteobacteria</taxon>
        <taxon>Burkholderiales</taxon>
        <taxon>Oxalobacteraceae</taxon>
        <taxon>Collimonas</taxon>
    </lineage>
</organism>
<dbReference type="InterPro" id="IPR018522">
    <property type="entry name" value="TopoIIA_CS"/>
</dbReference>
<dbReference type="GO" id="GO:0003918">
    <property type="term" value="F:DNA topoisomerase type II (double strand cut, ATP-hydrolyzing) activity"/>
    <property type="evidence" value="ECO:0007669"/>
    <property type="project" value="InterPro"/>
</dbReference>
<dbReference type="PROSITE" id="PS00177">
    <property type="entry name" value="TOPOISOMERASE_II"/>
    <property type="match status" value="1"/>
</dbReference>
<dbReference type="EMBL" id="CP013232">
    <property type="protein sequence ID" value="AMO96929.1"/>
    <property type="molecule type" value="Genomic_DNA"/>
</dbReference>
<dbReference type="Proteomes" id="UP000072421">
    <property type="component" value="Chromosome"/>
</dbReference>
<reference evidence="1 2" key="1">
    <citation type="submission" date="2015-11" db="EMBL/GenBank/DDBJ databases">
        <title>Exploring the genomic traits of fungus-feeding bacterial genus Collimonas.</title>
        <authorList>
            <person name="Song C."/>
            <person name="Schmidt R."/>
            <person name="de Jager V."/>
            <person name="Krzyzanowska D."/>
            <person name="Jongedijk E."/>
            <person name="Cankar K."/>
            <person name="Beekwilder J."/>
            <person name="van Veen A."/>
            <person name="de Boer W."/>
            <person name="van Veen J.A."/>
            <person name="Garbeva P."/>
        </authorList>
    </citation>
    <scope>NUCLEOTIDE SEQUENCE [LARGE SCALE GENOMIC DNA]</scope>
    <source>
        <strain evidence="1 2">Ter6</strain>
    </source>
</reference>
<evidence type="ECO:0000313" key="2">
    <source>
        <dbReference type="Proteomes" id="UP000072421"/>
    </source>
</evidence>
<dbReference type="GO" id="GO:0006265">
    <property type="term" value="P:DNA topological change"/>
    <property type="evidence" value="ECO:0007669"/>
    <property type="project" value="InterPro"/>
</dbReference>
<dbReference type="InterPro" id="IPR008318">
    <property type="entry name" value="UCP030820"/>
</dbReference>
<sequence>MSTNIIKNREVVADDWSVLRLNEGDSADSVSVPAGRVIVPFSVWSAQRAQLLERAEIGVWLASDAQADVAKDDLARFSLIAVDFPKFTDGRGYSIAYNLRTRLGYNGELRAIGDVLRDQLFYMQRVGFNAFAVRADKDINDALKGLTDFSEKYQTSWDEKTPLFRRVQRQAVSQD</sequence>
<gene>
    <name evidence="1" type="ORF">CFter6_4333</name>
</gene>
<name>A0A127PGK3_9BURK</name>
<protein>
    <recommendedName>
        <fullName evidence="3">Oxidoreductase probably involved in sulfite reduction</fullName>
    </recommendedName>
</protein>
<dbReference type="PIRSF" id="PIRSF030820">
    <property type="entry name" value="UCP030820"/>
    <property type="match status" value="1"/>
</dbReference>
<dbReference type="AlphaFoldDB" id="A0A127PGK3"/>
<evidence type="ECO:0000313" key="1">
    <source>
        <dbReference type="EMBL" id="AMO96929.1"/>
    </source>
</evidence>